<dbReference type="GO" id="GO:0016603">
    <property type="term" value="F:glutaminyl-peptide cyclotransferase activity"/>
    <property type="evidence" value="ECO:0007669"/>
    <property type="project" value="InterPro"/>
</dbReference>
<name>A0A7J7IM43_9RHOD</name>
<dbReference type="InterPro" id="IPR007788">
    <property type="entry name" value="QCT"/>
</dbReference>
<dbReference type="PANTHER" id="PTHR31270">
    <property type="entry name" value="GLUTAMINYL-PEPTIDE CYCLOTRANSFERASE"/>
    <property type="match status" value="1"/>
</dbReference>
<protein>
    <submittedName>
        <fullName evidence="1">Uncharacterized protein</fullName>
    </submittedName>
</protein>
<evidence type="ECO:0000313" key="1">
    <source>
        <dbReference type="EMBL" id="KAF6004186.1"/>
    </source>
</evidence>
<dbReference type="AlphaFoldDB" id="A0A7J7IM43"/>
<accession>A0A7J7IM43</accession>
<keyword evidence="2" id="KW-1185">Reference proteome</keyword>
<dbReference type="EMBL" id="VWRR01000004">
    <property type="protein sequence ID" value="KAF6004186.1"/>
    <property type="molecule type" value="Genomic_DNA"/>
</dbReference>
<reference evidence="1 2" key="1">
    <citation type="journal article" date="2020" name="J. Phycol.">
        <title>Comparative genome analysis reveals Cyanidiococcus gen. nov., a new extremophilic red algal genus sister to Cyanidioschyzon (Cyanidioschyzonaceae, Rhodophyta).</title>
        <authorList>
            <person name="Liu S.-L."/>
            <person name="Chiang Y.-R."/>
            <person name="Yoon H.S."/>
            <person name="Fu H.-Y."/>
        </authorList>
    </citation>
    <scope>NUCLEOTIDE SEQUENCE [LARGE SCALE GENOMIC DNA]</scope>
    <source>
        <strain evidence="1 2">THAL066</strain>
    </source>
</reference>
<dbReference type="Proteomes" id="UP000530660">
    <property type="component" value="Unassembled WGS sequence"/>
</dbReference>
<dbReference type="PANTHER" id="PTHR31270:SF1">
    <property type="entry name" value="GLUTAMINYL-PEPTIDE CYCLOTRANSFERASE"/>
    <property type="match status" value="1"/>
</dbReference>
<sequence length="283" mass="31597">MMEKMQFLFATFVLLVAVAVIFTYEGFGRAGVVVDKGSACFNRYSIPFQLASSYPHDDTTFTQGLFVDPLNSSRLYESSGLRFRSRLQHTELETGRVLAAASIQPASLFAEGIAYRAFDDSIILLSWSAGRALTFDRANLGYRDGQDIMYGDVEAWGLAALSWSQLESCTAALQPWLCPGSRSCLRREEEPACFLMSNGSNIITLRHPRTLEVIGSFPPLKHPCSGEALSRLNELEVVMRPATDHRKASPELWANVWFSDIISRDECLCRSDKDRAIRSSWAS</sequence>
<dbReference type="OrthoDB" id="3960at2759"/>
<comment type="caution">
    <text evidence="1">The sequence shown here is derived from an EMBL/GenBank/DDBJ whole genome shotgun (WGS) entry which is preliminary data.</text>
</comment>
<evidence type="ECO:0000313" key="2">
    <source>
        <dbReference type="Proteomes" id="UP000530660"/>
    </source>
</evidence>
<organism evidence="1 2">
    <name type="scientific">Cyanidiococcus yangmingshanensis</name>
    <dbReference type="NCBI Taxonomy" id="2690220"/>
    <lineage>
        <taxon>Eukaryota</taxon>
        <taxon>Rhodophyta</taxon>
        <taxon>Bangiophyceae</taxon>
        <taxon>Cyanidiales</taxon>
        <taxon>Cyanidiaceae</taxon>
        <taxon>Cyanidiococcus</taxon>
    </lineage>
</organism>
<dbReference type="Pfam" id="PF05096">
    <property type="entry name" value="Glu_cyclase_2"/>
    <property type="match status" value="2"/>
</dbReference>
<gene>
    <name evidence="1" type="ORF">F1559_003371</name>
</gene>
<proteinExistence type="predicted"/>